<name>A0A420HH69_9PEZI</name>
<feature type="region of interest" description="Disordered" evidence="1">
    <location>
        <begin position="182"/>
        <end position="221"/>
    </location>
</feature>
<evidence type="ECO:0000313" key="3">
    <source>
        <dbReference type="Proteomes" id="UP000286134"/>
    </source>
</evidence>
<proteinExistence type="predicted"/>
<comment type="caution">
    <text evidence="2">The sequence shown here is derived from an EMBL/GenBank/DDBJ whole genome shotgun (WGS) entry which is preliminary data.</text>
</comment>
<dbReference type="PANTHER" id="PTHR36826">
    <property type="entry name" value="PROTEIN ECM13"/>
    <property type="match status" value="1"/>
</dbReference>
<gene>
    <name evidence="2" type="ORF">OnM2_078029</name>
</gene>
<dbReference type="Proteomes" id="UP000286134">
    <property type="component" value="Unassembled WGS sequence"/>
</dbReference>
<evidence type="ECO:0000313" key="2">
    <source>
        <dbReference type="EMBL" id="RKF56767.1"/>
    </source>
</evidence>
<evidence type="ECO:0000256" key="1">
    <source>
        <dbReference type="SAM" id="MobiDB-lite"/>
    </source>
</evidence>
<dbReference type="PANTHER" id="PTHR36826:SF1">
    <property type="entry name" value="PROTEIN ECM13"/>
    <property type="match status" value="1"/>
</dbReference>
<sequence>MSTTTIFSPISSSHLQKISQTYSLAHMARRKLAREASRSDLDLSRLVGHANLLDSLMLELGRAEREQQQNQQPVNVTTVQRTAKPDSSRHIQWADCVVVESDEDEEDWNLSDAEPDNKVEDECGSEACTDMEANMVSLQRVPSRRNLSTTNTQNIITYSSLMGYLDVEEDDDEDFDVLQLEYSPSHSSPPELDHDSDSSEDEAMPPSPPTSHSTSFLSTNPSTQNLLKPIISGHISSEPIIFDKAYYPPSHTNSDLNPTISVF</sequence>
<dbReference type="InterPro" id="IPR037738">
    <property type="entry name" value="Ecm13-like"/>
</dbReference>
<dbReference type="AlphaFoldDB" id="A0A420HH69"/>
<accession>A0A420HH69</accession>
<protein>
    <submittedName>
        <fullName evidence="2">Uncharacterized protein</fullName>
    </submittedName>
</protein>
<reference evidence="2 3" key="1">
    <citation type="journal article" date="2018" name="BMC Genomics">
        <title>Comparative genome analyses reveal sequence features reflecting distinct modes of host-adaptation between dicot and monocot powdery mildew.</title>
        <authorList>
            <person name="Wu Y."/>
            <person name="Ma X."/>
            <person name="Pan Z."/>
            <person name="Kale S.D."/>
            <person name="Song Y."/>
            <person name="King H."/>
            <person name="Zhang Q."/>
            <person name="Presley C."/>
            <person name="Deng X."/>
            <person name="Wei C.I."/>
            <person name="Xiao S."/>
        </authorList>
    </citation>
    <scope>NUCLEOTIDE SEQUENCE [LARGE SCALE GENOMIC DNA]</scope>
    <source>
        <strain evidence="2">UMSG2</strain>
    </source>
</reference>
<organism evidence="2 3">
    <name type="scientific">Erysiphe neolycopersici</name>
    <dbReference type="NCBI Taxonomy" id="212602"/>
    <lineage>
        <taxon>Eukaryota</taxon>
        <taxon>Fungi</taxon>
        <taxon>Dikarya</taxon>
        <taxon>Ascomycota</taxon>
        <taxon>Pezizomycotina</taxon>
        <taxon>Leotiomycetes</taxon>
        <taxon>Erysiphales</taxon>
        <taxon>Erysiphaceae</taxon>
        <taxon>Erysiphe</taxon>
    </lineage>
</organism>
<dbReference type="OrthoDB" id="5431245at2759"/>
<keyword evidence="3" id="KW-1185">Reference proteome</keyword>
<dbReference type="STRING" id="212602.A0A420HH69"/>
<dbReference type="EMBL" id="MCFK01007899">
    <property type="protein sequence ID" value="RKF56767.1"/>
    <property type="molecule type" value="Genomic_DNA"/>
</dbReference>